<dbReference type="InterPro" id="IPR036641">
    <property type="entry name" value="HPT_dom_sf"/>
</dbReference>
<evidence type="ECO:0000256" key="1">
    <source>
        <dbReference type="ARBA" id="ARBA00023012"/>
    </source>
</evidence>
<dbReference type="Proteomes" id="UP001333710">
    <property type="component" value="Chromosome"/>
</dbReference>
<accession>A0AA48HJF2</accession>
<gene>
    <name evidence="5" type="ORF">MACH26_30570</name>
</gene>
<feature type="region of interest" description="Disordered" evidence="3">
    <location>
        <begin position="121"/>
        <end position="144"/>
    </location>
</feature>
<dbReference type="Gene3D" id="1.20.120.160">
    <property type="entry name" value="HPT domain"/>
    <property type="match status" value="1"/>
</dbReference>
<dbReference type="SUPFAM" id="SSF47226">
    <property type="entry name" value="Histidine-containing phosphotransfer domain, HPT domain"/>
    <property type="match status" value="1"/>
</dbReference>
<dbReference type="Pfam" id="PF01627">
    <property type="entry name" value="Hpt"/>
    <property type="match status" value="1"/>
</dbReference>
<dbReference type="GO" id="GO:0004672">
    <property type="term" value="F:protein kinase activity"/>
    <property type="evidence" value="ECO:0007669"/>
    <property type="project" value="UniProtKB-ARBA"/>
</dbReference>
<keyword evidence="1" id="KW-0902">Two-component regulatory system</keyword>
<evidence type="ECO:0000256" key="3">
    <source>
        <dbReference type="SAM" id="MobiDB-lite"/>
    </source>
</evidence>
<evidence type="ECO:0000313" key="6">
    <source>
        <dbReference type="Proteomes" id="UP001333710"/>
    </source>
</evidence>
<keyword evidence="6" id="KW-1185">Reference proteome</keyword>
<feature type="domain" description="HPt" evidence="4">
    <location>
        <begin position="28"/>
        <end position="127"/>
    </location>
</feature>
<dbReference type="PROSITE" id="PS50894">
    <property type="entry name" value="HPT"/>
    <property type="match status" value="1"/>
</dbReference>
<evidence type="ECO:0000259" key="4">
    <source>
        <dbReference type="PROSITE" id="PS50894"/>
    </source>
</evidence>
<organism evidence="5 6">
    <name type="scientific">Planctobacterium marinum</name>
    <dbReference type="NCBI Taxonomy" id="1631968"/>
    <lineage>
        <taxon>Bacteria</taxon>
        <taxon>Pseudomonadati</taxon>
        <taxon>Pseudomonadota</taxon>
        <taxon>Gammaproteobacteria</taxon>
        <taxon>Alteromonadales</taxon>
        <taxon>Alteromonadaceae</taxon>
        <taxon>Planctobacterium</taxon>
    </lineage>
</organism>
<name>A0AA48HJF2_9ALTE</name>
<dbReference type="KEGG" id="pmaw:MACH26_30570"/>
<dbReference type="EMBL" id="AP027272">
    <property type="protein sequence ID" value="BDX07536.1"/>
    <property type="molecule type" value="Genomic_DNA"/>
</dbReference>
<dbReference type="AlphaFoldDB" id="A0AA48HJF2"/>
<protein>
    <recommendedName>
        <fullName evidence="4">HPt domain-containing protein</fullName>
    </recommendedName>
</protein>
<dbReference type="GO" id="GO:0000160">
    <property type="term" value="P:phosphorelay signal transduction system"/>
    <property type="evidence" value="ECO:0007669"/>
    <property type="project" value="UniProtKB-KW"/>
</dbReference>
<proteinExistence type="predicted"/>
<evidence type="ECO:0000256" key="2">
    <source>
        <dbReference type="PROSITE-ProRule" id="PRU00110"/>
    </source>
</evidence>
<sequence>MKDSGHRMQQDKETLFDTEFGLNQLSGNRDLLIKMLDRFAADYASVGQELQDAVAQQDVAIGKAKAHTIKGVAGNLGLWKLHHSSKELEELFKAPDSDFTACLASFNQVMSDTFAALEQFKSGDSAPNDTGTPVEETPPGGSPVDAKAELTTLLEGFEFIDADNLQQLLKDAAITEDKRDEITQAISDLDYPSAIELLNS</sequence>
<feature type="modified residue" description="Phosphohistidine" evidence="2">
    <location>
        <position position="67"/>
    </location>
</feature>
<evidence type="ECO:0000313" key="5">
    <source>
        <dbReference type="EMBL" id="BDX07536.1"/>
    </source>
</evidence>
<dbReference type="InterPro" id="IPR008207">
    <property type="entry name" value="Sig_transdc_His_kin_Hpt_dom"/>
</dbReference>
<keyword evidence="2" id="KW-0597">Phosphoprotein</keyword>
<reference evidence="5" key="1">
    <citation type="submission" date="2023-01" db="EMBL/GenBank/DDBJ databases">
        <title>Complete genome sequence of Planctobacterium marinum strain Dej080120_11.</title>
        <authorList>
            <person name="Ueki S."/>
            <person name="Maruyama F."/>
        </authorList>
    </citation>
    <scope>NUCLEOTIDE SEQUENCE</scope>
    <source>
        <strain evidence="5">Dej080120_11</strain>
    </source>
</reference>